<keyword evidence="6" id="KW-1185">Reference proteome</keyword>
<evidence type="ECO:0000313" key="6">
    <source>
        <dbReference type="Proteomes" id="UP000887566"/>
    </source>
</evidence>
<dbReference type="GO" id="GO:0006367">
    <property type="term" value="P:transcription initiation at RNA polymerase II promoter"/>
    <property type="evidence" value="ECO:0007669"/>
    <property type="project" value="InterPro"/>
</dbReference>
<name>A0A914X087_9BILA</name>
<dbReference type="PANTHER" id="PTHR13097:SF7">
    <property type="entry name" value="GENERAL TRANSCRIPTION FACTOR IIE SUBUNIT 1"/>
    <property type="match status" value="1"/>
</dbReference>
<dbReference type="Pfam" id="PF11521">
    <property type="entry name" value="TFIIE-A_C"/>
    <property type="match status" value="1"/>
</dbReference>
<evidence type="ECO:0000313" key="7">
    <source>
        <dbReference type="WBParaSite" id="PSAMB.scaffold580size46620.g7063.t1"/>
    </source>
</evidence>
<dbReference type="InterPro" id="IPR002853">
    <property type="entry name" value="TFIIE_asu"/>
</dbReference>
<evidence type="ECO:0000259" key="5">
    <source>
        <dbReference type="PROSITE" id="PS51344"/>
    </source>
</evidence>
<evidence type="ECO:0000256" key="3">
    <source>
        <dbReference type="ARBA" id="ARBA00023163"/>
    </source>
</evidence>
<comment type="similarity">
    <text evidence="1">Belongs to the TFIIE alpha subunit family.</text>
</comment>
<dbReference type="Proteomes" id="UP000887566">
    <property type="component" value="Unplaced"/>
</dbReference>
<feature type="region of interest" description="Disordered" evidence="4">
    <location>
        <begin position="337"/>
        <end position="375"/>
    </location>
</feature>
<keyword evidence="2" id="KW-0805">Transcription regulation</keyword>
<dbReference type="Pfam" id="PF02002">
    <property type="entry name" value="TFIIE_alpha"/>
    <property type="match status" value="1"/>
</dbReference>
<keyword evidence="3" id="KW-0804">Transcription</keyword>
<evidence type="ECO:0000256" key="4">
    <source>
        <dbReference type="SAM" id="MobiDB-lite"/>
    </source>
</evidence>
<reference evidence="7" key="1">
    <citation type="submission" date="2022-11" db="UniProtKB">
        <authorList>
            <consortium name="WormBaseParasite"/>
        </authorList>
    </citation>
    <scope>IDENTIFICATION</scope>
</reference>
<dbReference type="SMART" id="SM00531">
    <property type="entry name" value="TFIIE"/>
    <property type="match status" value="1"/>
</dbReference>
<feature type="domain" description="HTH TFE/IIEalpha-type" evidence="5">
    <location>
        <begin position="20"/>
        <end position="109"/>
    </location>
</feature>
<organism evidence="6 7">
    <name type="scientific">Plectus sambesii</name>
    <dbReference type="NCBI Taxonomy" id="2011161"/>
    <lineage>
        <taxon>Eukaryota</taxon>
        <taxon>Metazoa</taxon>
        <taxon>Ecdysozoa</taxon>
        <taxon>Nematoda</taxon>
        <taxon>Chromadorea</taxon>
        <taxon>Plectida</taxon>
        <taxon>Plectina</taxon>
        <taxon>Plectoidea</taxon>
        <taxon>Plectidae</taxon>
        <taxon>Plectus</taxon>
    </lineage>
</organism>
<dbReference type="InterPro" id="IPR024550">
    <property type="entry name" value="TFIIEa/SarR/Rpc3_HTH_dom"/>
</dbReference>
<dbReference type="PANTHER" id="PTHR13097">
    <property type="entry name" value="TRANSCRIPTION INITIATION FACTOR IIE, ALPHA SUBUNIT"/>
    <property type="match status" value="1"/>
</dbReference>
<dbReference type="PROSITE" id="PS51344">
    <property type="entry name" value="HTH_TFE_IIE"/>
    <property type="match status" value="1"/>
</dbReference>
<feature type="compositionally biased region" description="Acidic residues" evidence="4">
    <location>
        <begin position="357"/>
        <end position="375"/>
    </location>
</feature>
<sequence>MNSNEIVPETRVVDEIPDSMKRLASMVARAFYGPEHGIVVDYIKRNVCIKEEVLRDLIKFEQRHLRTLLITLRMDKIVKERVNAEEVDGKSRKFNYYFINYRALLNVTKYKLDHMRQKLESREKDDTHKASYKCTGCKQHYDVMEVDTIFDPMTQELRCWRCHQLVEEDESAGPSTTTRSMLAKFNEELAPLFGILQQLDGTQLAPHLLEPPLPLPKAPDEGANAGGGNRRAVPLGGISHGGNFPTFDMYTQQGFTVNIEGDASSSNAETAVKEVPTWLQDTAHADSVPMVAETEQASLVVAAHLGGLSSPTASRAIAESPRAVERDVVASLLQHEVESHKSPIATRPPEPTRADADDHDAESSDEGSFEDVEDEVTVQGRKYLLAQVNNDPQLVSQMTEAERAHYIKIVQAHVMDHDFD</sequence>
<dbReference type="InterPro" id="IPR039997">
    <property type="entry name" value="TFE"/>
</dbReference>
<dbReference type="AlphaFoldDB" id="A0A914X087"/>
<evidence type="ECO:0000256" key="1">
    <source>
        <dbReference type="ARBA" id="ARBA00008947"/>
    </source>
</evidence>
<proteinExistence type="inferred from homology"/>
<evidence type="ECO:0000256" key="2">
    <source>
        <dbReference type="ARBA" id="ARBA00023015"/>
    </source>
</evidence>
<dbReference type="InterPro" id="IPR017919">
    <property type="entry name" value="TFIIE/TFIIEa_HTH"/>
</dbReference>
<dbReference type="Gene3D" id="6.10.140.1250">
    <property type="match status" value="1"/>
</dbReference>
<dbReference type="InterPro" id="IPR013083">
    <property type="entry name" value="Znf_RING/FYVE/PHD"/>
</dbReference>
<dbReference type="GO" id="GO:0005673">
    <property type="term" value="C:transcription factor TFIIE complex"/>
    <property type="evidence" value="ECO:0007669"/>
    <property type="project" value="TreeGrafter"/>
</dbReference>
<dbReference type="InterPro" id="IPR021600">
    <property type="entry name" value="TFIIE_asu_C"/>
</dbReference>
<dbReference type="SUPFAM" id="SSF57783">
    <property type="entry name" value="Zinc beta-ribbon"/>
    <property type="match status" value="1"/>
</dbReference>
<protein>
    <submittedName>
        <fullName evidence="7">HTH TFE/IIEalpha-type domain-containing protein</fullName>
    </submittedName>
</protein>
<accession>A0A914X087</accession>
<dbReference type="Gene3D" id="3.30.40.10">
    <property type="entry name" value="Zinc/RING finger domain, C3HC4 (zinc finger)"/>
    <property type="match status" value="1"/>
</dbReference>
<dbReference type="WBParaSite" id="PSAMB.scaffold580size46620.g7063.t1">
    <property type="protein sequence ID" value="PSAMB.scaffold580size46620.g7063.t1"/>
    <property type="gene ID" value="PSAMB.scaffold580size46620.g7063"/>
</dbReference>